<comment type="caution">
    <text evidence="3">The sequence shown here is derived from an EMBL/GenBank/DDBJ whole genome shotgun (WGS) entry which is preliminary data.</text>
</comment>
<accession>A0ABD2YG28</accession>
<evidence type="ECO:0000256" key="1">
    <source>
        <dbReference type="SAM" id="Coils"/>
    </source>
</evidence>
<proteinExistence type="predicted"/>
<dbReference type="Proteomes" id="UP001630127">
    <property type="component" value="Unassembled WGS sequence"/>
</dbReference>
<dbReference type="AlphaFoldDB" id="A0ABD2YG28"/>
<sequence>MAGALAFTAFFEGWIKKKQSLLEKLLPLLSNDQESNEELCKELVAEVFAHYQEYYQEKSRAVNEDVFLMLSPPWMNSFERTLLWISEFKPSMVFPLIKNSLKECLTSDQVEKIEEIKAQTKREEKEVEQAMATVQESIAAPPIFELMRRFGRLVDGEISELDEAMEKFKENMKMVVENADALRGSTVRKLMGILSPFQTAKFLAASAQFVVQARMWGSERDAQRSAAAGMHN</sequence>
<evidence type="ECO:0000313" key="4">
    <source>
        <dbReference type="Proteomes" id="UP001630127"/>
    </source>
</evidence>
<evidence type="ECO:0000259" key="2">
    <source>
        <dbReference type="PROSITE" id="PS51806"/>
    </source>
</evidence>
<feature type="coiled-coil region" evidence="1">
    <location>
        <begin position="110"/>
        <end position="178"/>
    </location>
</feature>
<evidence type="ECO:0000313" key="3">
    <source>
        <dbReference type="EMBL" id="KAL3506337.1"/>
    </source>
</evidence>
<dbReference type="PANTHER" id="PTHR46354">
    <property type="entry name" value="DOG1 DOMAIN-CONTAINING PROTEIN"/>
    <property type="match status" value="1"/>
</dbReference>
<dbReference type="InterPro" id="IPR025422">
    <property type="entry name" value="TGA_domain"/>
</dbReference>
<dbReference type="EMBL" id="JBJUIK010000013">
    <property type="protein sequence ID" value="KAL3506337.1"/>
    <property type="molecule type" value="Genomic_DNA"/>
</dbReference>
<feature type="domain" description="DOG1" evidence="2">
    <location>
        <begin position="4"/>
        <end position="223"/>
    </location>
</feature>
<dbReference type="InterPro" id="IPR051886">
    <property type="entry name" value="Seed_Dev/Stress_Resp_Reg"/>
</dbReference>
<protein>
    <recommendedName>
        <fullName evidence="2">DOG1 domain-containing protein</fullName>
    </recommendedName>
</protein>
<dbReference type="Pfam" id="PF14144">
    <property type="entry name" value="DOG1"/>
    <property type="match status" value="1"/>
</dbReference>
<reference evidence="3 4" key="1">
    <citation type="submission" date="2024-11" db="EMBL/GenBank/DDBJ databases">
        <title>A near-complete genome assembly of Cinchona calisaya.</title>
        <authorList>
            <person name="Lian D.C."/>
            <person name="Zhao X.W."/>
            <person name="Wei L."/>
        </authorList>
    </citation>
    <scope>NUCLEOTIDE SEQUENCE [LARGE SCALE GENOMIC DNA]</scope>
    <source>
        <tissue evidence="3">Nenye</tissue>
    </source>
</reference>
<name>A0ABD2YG28_9GENT</name>
<keyword evidence="1" id="KW-0175">Coiled coil</keyword>
<keyword evidence="4" id="KW-1185">Reference proteome</keyword>
<gene>
    <name evidence="3" type="ORF">ACH5RR_031719</name>
</gene>
<dbReference type="PANTHER" id="PTHR46354:SF1">
    <property type="entry name" value="PROTEIN RESPONSE TO ABA AND SALT 1-RELATED"/>
    <property type="match status" value="1"/>
</dbReference>
<dbReference type="PROSITE" id="PS51806">
    <property type="entry name" value="DOG1"/>
    <property type="match status" value="1"/>
</dbReference>
<organism evidence="3 4">
    <name type="scientific">Cinchona calisaya</name>
    <dbReference type="NCBI Taxonomy" id="153742"/>
    <lineage>
        <taxon>Eukaryota</taxon>
        <taxon>Viridiplantae</taxon>
        <taxon>Streptophyta</taxon>
        <taxon>Embryophyta</taxon>
        <taxon>Tracheophyta</taxon>
        <taxon>Spermatophyta</taxon>
        <taxon>Magnoliopsida</taxon>
        <taxon>eudicotyledons</taxon>
        <taxon>Gunneridae</taxon>
        <taxon>Pentapetalae</taxon>
        <taxon>asterids</taxon>
        <taxon>lamiids</taxon>
        <taxon>Gentianales</taxon>
        <taxon>Rubiaceae</taxon>
        <taxon>Cinchonoideae</taxon>
        <taxon>Cinchoneae</taxon>
        <taxon>Cinchona</taxon>
    </lineage>
</organism>